<organism evidence="1 2">
    <name type="scientific">Salinivibrio costicola subsp. alcaliphilus</name>
    <dbReference type="NCBI Taxonomy" id="272773"/>
    <lineage>
        <taxon>Bacteria</taxon>
        <taxon>Pseudomonadati</taxon>
        <taxon>Pseudomonadota</taxon>
        <taxon>Gammaproteobacteria</taxon>
        <taxon>Vibrionales</taxon>
        <taxon>Vibrionaceae</taxon>
        <taxon>Salinivibrio</taxon>
    </lineage>
</organism>
<evidence type="ECO:0000313" key="1">
    <source>
        <dbReference type="EMBL" id="OOF31376.1"/>
    </source>
</evidence>
<name>A0ABX3KMK3_SALCS</name>
<dbReference type="EMBL" id="MUFR01000143">
    <property type="protein sequence ID" value="OOF31376.1"/>
    <property type="molecule type" value="Genomic_DNA"/>
</dbReference>
<feature type="non-terminal residue" evidence="1">
    <location>
        <position position="82"/>
    </location>
</feature>
<evidence type="ECO:0008006" key="3">
    <source>
        <dbReference type="Google" id="ProtNLM"/>
    </source>
</evidence>
<dbReference type="Proteomes" id="UP000189431">
    <property type="component" value="Unassembled WGS sequence"/>
</dbReference>
<sequence>MSEYIPSAEAVKFIAFIRAANVETNANAEIHYRLADKFFGEDKQVLVEAFRGSAKSTIFEWFVIYIAAMGTLHNFGRVEFIA</sequence>
<gene>
    <name evidence="1" type="ORF">BZJ21_15600</name>
</gene>
<keyword evidence="2" id="KW-1185">Reference proteome</keyword>
<comment type="caution">
    <text evidence="1">The sequence shown here is derived from an EMBL/GenBank/DDBJ whole genome shotgun (WGS) entry which is preliminary data.</text>
</comment>
<protein>
    <recommendedName>
        <fullName evidence="3">Terminase</fullName>
    </recommendedName>
</protein>
<evidence type="ECO:0000313" key="2">
    <source>
        <dbReference type="Proteomes" id="UP000189431"/>
    </source>
</evidence>
<proteinExistence type="predicted"/>
<reference evidence="2" key="1">
    <citation type="submission" date="2017-01" db="EMBL/GenBank/DDBJ databases">
        <title>Draft genome of the species Salinivibrio costicola subsp. alcaliphilus.</title>
        <authorList>
            <person name="Lopez-Hermoso C."/>
            <person name="De La Haba R."/>
            <person name="Sanchez-Porro C."/>
            <person name="Ventosa A."/>
        </authorList>
    </citation>
    <scope>NUCLEOTIDE SEQUENCE [LARGE SCALE GENOMIC DNA]</scope>
    <source>
        <strain evidence="2">CBH448</strain>
    </source>
</reference>
<accession>A0ABX3KMK3</accession>